<organism evidence="1 2">
    <name type="scientific">Camellia lanceoleosa</name>
    <dbReference type="NCBI Taxonomy" id="1840588"/>
    <lineage>
        <taxon>Eukaryota</taxon>
        <taxon>Viridiplantae</taxon>
        <taxon>Streptophyta</taxon>
        <taxon>Embryophyta</taxon>
        <taxon>Tracheophyta</taxon>
        <taxon>Spermatophyta</taxon>
        <taxon>Magnoliopsida</taxon>
        <taxon>eudicotyledons</taxon>
        <taxon>Gunneridae</taxon>
        <taxon>Pentapetalae</taxon>
        <taxon>asterids</taxon>
        <taxon>Ericales</taxon>
        <taxon>Theaceae</taxon>
        <taxon>Camellia</taxon>
    </lineage>
</organism>
<proteinExistence type="predicted"/>
<dbReference type="EMBL" id="CM045760">
    <property type="protein sequence ID" value="KAI8027556.1"/>
    <property type="molecule type" value="Genomic_DNA"/>
</dbReference>
<gene>
    <name evidence="1" type="ORF">LOK49_LG02G02515</name>
</gene>
<accession>A0ACC0IQ65</accession>
<evidence type="ECO:0000313" key="1">
    <source>
        <dbReference type="EMBL" id="KAI8027556.1"/>
    </source>
</evidence>
<keyword evidence="2" id="KW-1185">Reference proteome</keyword>
<reference evidence="1 2" key="1">
    <citation type="journal article" date="2022" name="Plant J.">
        <title>Chromosome-level genome of Camellia lanceoleosa provides a valuable resource for understanding genome evolution and self-incompatibility.</title>
        <authorList>
            <person name="Gong W."/>
            <person name="Xiao S."/>
            <person name="Wang L."/>
            <person name="Liao Z."/>
            <person name="Chang Y."/>
            <person name="Mo W."/>
            <person name="Hu G."/>
            <person name="Li W."/>
            <person name="Zhao G."/>
            <person name="Zhu H."/>
            <person name="Hu X."/>
            <person name="Ji K."/>
            <person name="Xiang X."/>
            <person name="Song Q."/>
            <person name="Yuan D."/>
            <person name="Jin S."/>
            <person name="Zhang L."/>
        </authorList>
    </citation>
    <scope>NUCLEOTIDE SEQUENCE [LARGE SCALE GENOMIC DNA]</scope>
    <source>
        <strain evidence="1">SQ_2022a</strain>
    </source>
</reference>
<protein>
    <submittedName>
        <fullName evidence="1">Uncharacterized protein</fullName>
    </submittedName>
</protein>
<sequence>MKFWQELEQKIRGCARPITLIGDFNQVLIELPTQGMWYTWSNDRSDSNIIYELLDRVLVSSDWFEKFPNASLMVLPIQRLDYSPLVFDMDMVVQQSKCIKRFEAIWLMDDTLKHIVPRAWSV</sequence>
<evidence type="ECO:0000313" key="2">
    <source>
        <dbReference type="Proteomes" id="UP001060215"/>
    </source>
</evidence>
<name>A0ACC0IQ65_9ERIC</name>
<dbReference type="Proteomes" id="UP001060215">
    <property type="component" value="Chromosome 3"/>
</dbReference>
<comment type="caution">
    <text evidence="1">The sequence shown here is derived from an EMBL/GenBank/DDBJ whole genome shotgun (WGS) entry which is preliminary data.</text>
</comment>